<dbReference type="Pfam" id="PF08263">
    <property type="entry name" value="LRRNT_2"/>
    <property type="match status" value="1"/>
</dbReference>
<keyword evidence="2 4" id="KW-0732">Signal</keyword>
<accession>A0A6V7PTP1</accession>
<gene>
    <name evidence="6" type="ORF">CB5_LOCUS17326</name>
</gene>
<dbReference type="SUPFAM" id="SSF52058">
    <property type="entry name" value="L domain-like"/>
    <property type="match status" value="1"/>
</dbReference>
<sequence>MAKLPPLFYILLLVLVLLPRPAKSSTSYSTDLSALLAIKARITSDPFNVLSRSWSTNSSLCSWVGVACGRRHVPDRVTALSLASLSLEGSIAPHIANLSFLTALDLSNNSLSGLSPMASAAFAVSGRSTSGSTVSPDPYRLPFSISLRSTTLTSQTTHSPGAFRLKNQSP</sequence>
<protein>
    <recommendedName>
        <fullName evidence="5">Leucine-rich repeat-containing N-terminal plant-type domain-containing protein</fullName>
    </recommendedName>
</protein>
<evidence type="ECO:0000259" key="5">
    <source>
        <dbReference type="Pfam" id="PF08263"/>
    </source>
</evidence>
<feature type="signal peptide" evidence="4">
    <location>
        <begin position="1"/>
        <end position="24"/>
    </location>
</feature>
<dbReference type="PANTHER" id="PTHR48060:SF21">
    <property type="entry name" value="L DOMAIN-LIKE PROTEIN"/>
    <property type="match status" value="1"/>
</dbReference>
<evidence type="ECO:0000256" key="3">
    <source>
        <dbReference type="ARBA" id="ARBA00022737"/>
    </source>
</evidence>
<feature type="domain" description="Leucine-rich repeat-containing N-terminal plant-type" evidence="5">
    <location>
        <begin position="30"/>
        <end position="68"/>
    </location>
</feature>
<dbReference type="PANTHER" id="PTHR48060">
    <property type="entry name" value="DNA DAMAGE-REPAIR/TOLERATION PROTEIN DRT100"/>
    <property type="match status" value="1"/>
</dbReference>
<dbReference type="EMBL" id="LR862152">
    <property type="protein sequence ID" value="CAD1834115.1"/>
    <property type="molecule type" value="Genomic_DNA"/>
</dbReference>
<dbReference type="Gene3D" id="3.80.10.10">
    <property type="entry name" value="Ribonuclease Inhibitor"/>
    <property type="match status" value="1"/>
</dbReference>
<organism evidence="6">
    <name type="scientific">Ananas comosus var. bracteatus</name>
    <name type="common">red pineapple</name>
    <dbReference type="NCBI Taxonomy" id="296719"/>
    <lineage>
        <taxon>Eukaryota</taxon>
        <taxon>Viridiplantae</taxon>
        <taxon>Streptophyta</taxon>
        <taxon>Embryophyta</taxon>
        <taxon>Tracheophyta</taxon>
        <taxon>Spermatophyta</taxon>
        <taxon>Magnoliopsida</taxon>
        <taxon>Liliopsida</taxon>
        <taxon>Poales</taxon>
        <taxon>Bromeliaceae</taxon>
        <taxon>Bromelioideae</taxon>
        <taxon>Ananas</taxon>
    </lineage>
</organism>
<evidence type="ECO:0000313" key="6">
    <source>
        <dbReference type="EMBL" id="CAD1834115.1"/>
    </source>
</evidence>
<keyword evidence="1" id="KW-0433">Leucine-rich repeat</keyword>
<dbReference type="AlphaFoldDB" id="A0A6V7PTP1"/>
<keyword evidence="3" id="KW-0677">Repeat</keyword>
<dbReference type="InterPro" id="IPR053211">
    <property type="entry name" value="DNA_repair-toleration"/>
</dbReference>
<dbReference type="InterPro" id="IPR013210">
    <property type="entry name" value="LRR_N_plant-typ"/>
</dbReference>
<name>A0A6V7PTP1_ANACO</name>
<evidence type="ECO:0000256" key="1">
    <source>
        <dbReference type="ARBA" id="ARBA00022614"/>
    </source>
</evidence>
<evidence type="ECO:0000256" key="4">
    <source>
        <dbReference type="SAM" id="SignalP"/>
    </source>
</evidence>
<evidence type="ECO:0000256" key="2">
    <source>
        <dbReference type="ARBA" id="ARBA00022729"/>
    </source>
</evidence>
<feature type="chain" id="PRO_5028258980" description="Leucine-rich repeat-containing N-terminal plant-type domain-containing protein" evidence="4">
    <location>
        <begin position="25"/>
        <end position="170"/>
    </location>
</feature>
<reference evidence="6" key="1">
    <citation type="submission" date="2020-07" db="EMBL/GenBank/DDBJ databases">
        <authorList>
            <person name="Lin J."/>
        </authorList>
    </citation>
    <scope>NUCLEOTIDE SEQUENCE</scope>
</reference>
<dbReference type="InterPro" id="IPR032675">
    <property type="entry name" value="LRR_dom_sf"/>
</dbReference>
<proteinExistence type="predicted"/>